<dbReference type="EMBL" id="JAVDSG010000001">
    <property type="protein sequence ID" value="MDR6597329.1"/>
    <property type="molecule type" value="Genomic_DNA"/>
</dbReference>
<keyword evidence="1" id="KW-0812">Transmembrane</keyword>
<keyword evidence="1" id="KW-1133">Transmembrane helix</keyword>
<organism evidence="2 3">
    <name type="scientific">Saccharothrix longispora</name>
    <dbReference type="NCBI Taxonomy" id="33920"/>
    <lineage>
        <taxon>Bacteria</taxon>
        <taxon>Bacillati</taxon>
        <taxon>Actinomycetota</taxon>
        <taxon>Actinomycetes</taxon>
        <taxon>Pseudonocardiales</taxon>
        <taxon>Pseudonocardiaceae</taxon>
        <taxon>Saccharothrix</taxon>
    </lineage>
</organism>
<sequence>MGLVGLALAFVAAAIRVGVALAPVRNVPARLALFAAHVGLSAWAVAATAAEYGASDDLVLTCAIVGPGALVVFARLGALLVRRNG</sequence>
<dbReference type="GO" id="GO:0006508">
    <property type="term" value="P:proteolysis"/>
    <property type="evidence" value="ECO:0007669"/>
    <property type="project" value="UniProtKB-KW"/>
</dbReference>
<keyword evidence="2" id="KW-0378">Hydrolase</keyword>
<feature type="transmembrane region" description="Helical" evidence="1">
    <location>
        <begin position="58"/>
        <end position="81"/>
    </location>
</feature>
<dbReference type="RefSeq" id="WP_310310448.1">
    <property type="nucleotide sequence ID" value="NZ_BAAAXB010000001.1"/>
</dbReference>
<comment type="caution">
    <text evidence="2">The sequence shown here is derived from an EMBL/GenBank/DDBJ whole genome shotgun (WGS) entry which is preliminary data.</text>
</comment>
<evidence type="ECO:0000256" key="1">
    <source>
        <dbReference type="SAM" id="Phobius"/>
    </source>
</evidence>
<feature type="transmembrane region" description="Helical" evidence="1">
    <location>
        <begin position="31"/>
        <end position="52"/>
    </location>
</feature>
<accession>A0ABU1Q5A4</accession>
<evidence type="ECO:0000313" key="3">
    <source>
        <dbReference type="Proteomes" id="UP001268819"/>
    </source>
</evidence>
<proteinExistence type="predicted"/>
<keyword evidence="1" id="KW-0472">Membrane</keyword>
<dbReference type="Proteomes" id="UP001268819">
    <property type="component" value="Unassembled WGS sequence"/>
</dbReference>
<feature type="transmembrane region" description="Helical" evidence="1">
    <location>
        <begin position="6"/>
        <end position="24"/>
    </location>
</feature>
<evidence type="ECO:0000313" key="2">
    <source>
        <dbReference type="EMBL" id="MDR6597329.1"/>
    </source>
</evidence>
<reference evidence="2 3" key="1">
    <citation type="submission" date="2023-07" db="EMBL/GenBank/DDBJ databases">
        <title>Sequencing the genomes of 1000 actinobacteria strains.</title>
        <authorList>
            <person name="Klenk H.-P."/>
        </authorList>
    </citation>
    <scope>NUCLEOTIDE SEQUENCE [LARGE SCALE GENOMIC DNA]</scope>
    <source>
        <strain evidence="2 3">DSM 43749</strain>
    </source>
</reference>
<dbReference type="GO" id="GO:0008233">
    <property type="term" value="F:peptidase activity"/>
    <property type="evidence" value="ECO:0007669"/>
    <property type="project" value="UniProtKB-KW"/>
</dbReference>
<keyword evidence="3" id="KW-1185">Reference proteome</keyword>
<keyword evidence="2" id="KW-0645">Protease</keyword>
<protein>
    <submittedName>
        <fullName evidence="2">Membrane protein implicated in regulation of membrane protease activity</fullName>
    </submittedName>
</protein>
<name>A0ABU1Q5A4_9PSEU</name>
<gene>
    <name evidence="2" type="ORF">J2S66_005713</name>
</gene>